<evidence type="ECO:0000256" key="2">
    <source>
        <dbReference type="SAM" id="SignalP"/>
    </source>
</evidence>
<dbReference type="EnsemblPlants" id="KRH72776">
    <property type="protein sequence ID" value="KRH72776"/>
    <property type="gene ID" value="GLYMA_02G233400"/>
</dbReference>
<sequence>MKFFWFLQILFCLAMVLINPSVAPSAPAPPSTGDPITEPLRPPPRKVSGSWP</sequence>
<dbReference type="EMBL" id="CM000835">
    <property type="protein sequence ID" value="KRH72776.1"/>
    <property type="molecule type" value="Genomic_DNA"/>
</dbReference>
<name>A0A0R0L7M4_SOYBN</name>
<dbReference type="AlphaFoldDB" id="A0A0R0L7M4"/>
<feature type="chain" id="PRO_5014522370" evidence="2">
    <location>
        <begin position="19"/>
        <end position="52"/>
    </location>
</feature>
<evidence type="ECO:0000256" key="1">
    <source>
        <dbReference type="SAM" id="MobiDB-lite"/>
    </source>
</evidence>
<accession>A0A0R0L7M4</accession>
<dbReference type="Proteomes" id="UP000008827">
    <property type="component" value="Chromosome 2"/>
</dbReference>
<reference evidence="3 4" key="1">
    <citation type="journal article" date="2010" name="Nature">
        <title>Genome sequence of the palaeopolyploid soybean.</title>
        <authorList>
            <person name="Schmutz J."/>
            <person name="Cannon S.B."/>
            <person name="Schlueter J."/>
            <person name="Ma J."/>
            <person name="Mitros T."/>
            <person name="Nelson W."/>
            <person name="Hyten D.L."/>
            <person name="Song Q."/>
            <person name="Thelen J.J."/>
            <person name="Cheng J."/>
            <person name="Xu D."/>
            <person name="Hellsten U."/>
            <person name="May G.D."/>
            <person name="Yu Y."/>
            <person name="Sakurai T."/>
            <person name="Umezawa T."/>
            <person name="Bhattacharyya M.K."/>
            <person name="Sandhu D."/>
            <person name="Valliyodan B."/>
            <person name="Lindquist E."/>
            <person name="Peto M."/>
            <person name="Grant D."/>
            <person name="Shu S."/>
            <person name="Goodstein D."/>
            <person name="Barry K."/>
            <person name="Futrell-Griggs M."/>
            <person name="Abernathy B."/>
            <person name="Du J."/>
            <person name="Tian Z."/>
            <person name="Zhu L."/>
            <person name="Gill N."/>
            <person name="Joshi T."/>
            <person name="Libault M."/>
            <person name="Sethuraman A."/>
            <person name="Zhang X.-C."/>
            <person name="Shinozaki K."/>
            <person name="Nguyen H.T."/>
            <person name="Wing R.A."/>
            <person name="Cregan P."/>
            <person name="Specht J."/>
            <person name="Grimwood J."/>
            <person name="Rokhsar D."/>
            <person name="Stacey G."/>
            <person name="Shoemaker R.C."/>
            <person name="Jackson S.A."/>
        </authorList>
    </citation>
    <scope>NUCLEOTIDE SEQUENCE</scope>
    <source>
        <strain evidence="4">cv. Williams 82</strain>
        <tissue evidence="3">Callus</tissue>
    </source>
</reference>
<evidence type="ECO:0000313" key="4">
    <source>
        <dbReference type="EnsemblPlants" id="KRH72776"/>
    </source>
</evidence>
<organism evidence="3">
    <name type="scientific">Glycine max</name>
    <name type="common">Soybean</name>
    <name type="synonym">Glycine hispida</name>
    <dbReference type="NCBI Taxonomy" id="3847"/>
    <lineage>
        <taxon>Eukaryota</taxon>
        <taxon>Viridiplantae</taxon>
        <taxon>Streptophyta</taxon>
        <taxon>Embryophyta</taxon>
        <taxon>Tracheophyta</taxon>
        <taxon>Spermatophyta</taxon>
        <taxon>Magnoliopsida</taxon>
        <taxon>eudicotyledons</taxon>
        <taxon>Gunneridae</taxon>
        <taxon>Pentapetalae</taxon>
        <taxon>rosids</taxon>
        <taxon>fabids</taxon>
        <taxon>Fabales</taxon>
        <taxon>Fabaceae</taxon>
        <taxon>Papilionoideae</taxon>
        <taxon>50 kb inversion clade</taxon>
        <taxon>NPAAA clade</taxon>
        <taxon>indigoferoid/millettioid clade</taxon>
        <taxon>Phaseoleae</taxon>
        <taxon>Glycine</taxon>
        <taxon>Glycine subgen. Soja</taxon>
    </lineage>
</organism>
<reference evidence="4" key="2">
    <citation type="submission" date="2018-02" db="UniProtKB">
        <authorList>
            <consortium name="EnsemblPlants"/>
        </authorList>
    </citation>
    <scope>IDENTIFICATION</scope>
    <source>
        <strain evidence="4">Williams 82</strain>
    </source>
</reference>
<evidence type="ECO:0000313" key="3">
    <source>
        <dbReference type="EMBL" id="KRH72776.1"/>
    </source>
</evidence>
<evidence type="ECO:0000313" key="5">
    <source>
        <dbReference type="Proteomes" id="UP000008827"/>
    </source>
</evidence>
<dbReference type="Gramene" id="KRH72776">
    <property type="protein sequence ID" value="KRH72776"/>
    <property type="gene ID" value="GLYMA_02G233400"/>
</dbReference>
<feature type="region of interest" description="Disordered" evidence="1">
    <location>
        <begin position="24"/>
        <end position="52"/>
    </location>
</feature>
<reference evidence="3" key="3">
    <citation type="submission" date="2018-07" db="EMBL/GenBank/DDBJ databases">
        <title>WGS assembly of Glycine max.</title>
        <authorList>
            <person name="Schmutz J."/>
            <person name="Cannon S."/>
            <person name="Schlueter J."/>
            <person name="Ma J."/>
            <person name="Mitros T."/>
            <person name="Nelson W."/>
            <person name="Hyten D."/>
            <person name="Song Q."/>
            <person name="Thelen J."/>
            <person name="Cheng J."/>
            <person name="Xu D."/>
            <person name="Hellsten U."/>
            <person name="May G."/>
            <person name="Yu Y."/>
            <person name="Sakurai T."/>
            <person name="Umezawa T."/>
            <person name="Bhattacharyya M."/>
            <person name="Sandhu D."/>
            <person name="Valliyodan B."/>
            <person name="Lindquist E."/>
            <person name="Peto M."/>
            <person name="Grant D."/>
            <person name="Shu S."/>
            <person name="Goodstein D."/>
            <person name="Barry K."/>
            <person name="Futrell-Griggs M."/>
            <person name="Abernathy B."/>
            <person name="Du J."/>
            <person name="Tian Z."/>
            <person name="Zhu L."/>
            <person name="Gill N."/>
            <person name="Joshi T."/>
            <person name="Libault M."/>
            <person name="Sethuraman A."/>
            <person name="Zhang X."/>
            <person name="Shinozaki K."/>
            <person name="Nguyen H."/>
            <person name="Wing R."/>
            <person name="Cregan P."/>
            <person name="Specht J."/>
            <person name="Grimwood J."/>
            <person name="Rokhsar D."/>
            <person name="Stacey G."/>
            <person name="Shoemaker R."/>
            <person name="Jackson S."/>
        </authorList>
    </citation>
    <scope>NUCLEOTIDE SEQUENCE</scope>
    <source>
        <tissue evidence="3">Callus</tissue>
    </source>
</reference>
<proteinExistence type="predicted"/>
<protein>
    <submittedName>
        <fullName evidence="3 4">Uncharacterized protein</fullName>
    </submittedName>
</protein>
<feature type="signal peptide" evidence="2">
    <location>
        <begin position="1"/>
        <end position="18"/>
    </location>
</feature>
<gene>
    <name evidence="3" type="ORF">GLYMA_02G233400</name>
</gene>
<keyword evidence="2" id="KW-0732">Signal</keyword>
<dbReference type="InParanoid" id="A0A0R0L7M4"/>
<keyword evidence="5" id="KW-1185">Reference proteome</keyword>